<keyword evidence="3" id="KW-1185">Reference proteome</keyword>
<evidence type="ECO:0000256" key="1">
    <source>
        <dbReference type="SAM" id="MobiDB-lite"/>
    </source>
</evidence>
<protein>
    <submittedName>
        <fullName evidence="2">Phage portal protein BeeE</fullName>
    </submittedName>
</protein>
<evidence type="ECO:0000313" key="2">
    <source>
        <dbReference type="EMBL" id="MDP9795216.1"/>
    </source>
</evidence>
<dbReference type="InterPro" id="IPR006944">
    <property type="entry name" value="Phage/GTA_portal"/>
</dbReference>
<accession>A0ABT9MW34</accession>
<comment type="caution">
    <text evidence="2">The sequence shown here is derived from an EMBL/GenBank/DDBJ whole genome shotgun (WGS) entry which is preliminary data.</text>
</comment>
<reference evidence="2 3" key="1">
    <citation type="submission" date="2023-07" db="EMBL/GenBank/DDBJ databases">
        <title>Sequencing the genomes of 1000 actinobacteria strains.</title>
        <authorList>
            <person name="Klenk H.-P."/>
        </authorList>
    </citation>
    <scope>NUCLEOTIDE SEQUENCE [LARGE SCALE GENOMIC DNA]</scope>
    <source>
        <strain evidence="2 3">DSM 44710</strain>
    </source>
</reference>
<dbReference type="Gene3D" id="3.40.140.120">
    <property type="match status" value="1"/>
</dbReference>
<dbReference type="Gene3D" id="3.30.1120.70">
    <property type="match status" value="1"/>
</dbReference>
<dbReference type="Gene3D" id="1.20.1270.210">
    <property type="match status" value="1"/>
</dbReference>
<dbReference type="Pfam" id="PF04860">
    <property type="entry name" value="Phage_portal"/>
    <property type="match status" value="1"/>
</dbReference>
<feature type="region of interest" description="Disordered" evidence="1">
    <location>
        <begin position="374"/>
        <end position="397"/>
    </location>
</feature>
<name>A0ABT9MW34_9ACTN</name>
<feature type="compositionally biased region" description="Basic and acidic residues" evidence="1">
    <location>
        <begin position="374"/>
        <end position="383"/>
    </location>
</feature>
<evidence type="ECO:0000313" key="3">
    <source>
        <dbReference type="Proteomes" id="UP001240984"/>
    </source>
</evidence>
<sequence length="397" mass="44665">MGFKERVFPELAATRSSVPARDQVKLATHVEDGLIRRVPNPPNVAPTSPLTNPISVVSAVSMLNYGTVSRRELLSIPAARGAIQLIAGVAGQLPYKAYANDTVLDVPWLSQPERLYPGNYTYTHTALDILLDGAALWRVTEKYADGWPQRFERIAKTRWSQDANGYITVDGNPKTVQEDLRLFPSPFDGLLSVCSPTVRMYHKKRAMVERYLDNPQAREYFQGVEGQEPEPEEIRTFLAEWNEARRQGLTGFVPAGVQLKQVDLMTPEQLSLRTLEETIIAEFARMMNVDPSWLALSITTRQYSNIIDERRNFLDFVCMPQTILPIEKRLGMDDITRHGTKVKATVDAFLRADTLSRFQAHAIALDKGFETMDEVRSLEDRPPLETPPASEDTSGDS</sequence>
<dbReference type="RefSeq" id="WP_306830841.1">
    <property type="nucleotide sequence ID" value="NZ_JAUSRA010000001.1"/>
</dbReference>
<dbReference type="Proteomes" id="UP001240984">
    <property type="component" value="Unassembled WGS sequence"/>
</dbReference>
<dbReference type="EMBL" id="JAUSRA010000001">
    <property type="protein sequence ID" value="MDP9795216.1"/>
    <property type="molecule type" value="Genomic_DNA"/>
</dbReference>
<organism evidence="2 3">
    <name type="scientific">Catenuloplanes nepalensis</name>
    <dbReference type="NCBI Taxonomy" id="587533"/>
    <lineage>
        <taxon>Bacteria</taxon>
        <taxon>Bacillati</taxon>
        <taxon>Actinomycetota</taxon>
        <taxon>Actinomycetes</taxon>
        <taxon>Micromonosporales</taxon>
        <taxon>Micromonosporaceae</taxon>
        <taxon>Catenuloplanes</taxon>
    </lineage>
</organism>
<proteinExistence type="predicted"/>
<gene>
    <name evidence="2" type="ORF">J2S43_003728</name>
</gene>